<keyword evidence="7" id="KW-1185">Reference proteome</keyword>
<dbReference type="AlphaFoldDB" id="A0A8J4ADS0"/>
<sequence>MRTTIVGEGGQRPAVGSRGANIGRGPAGANIGVIVMPDPVLVGMDGSAASLRAVRWAAQAAASRQLPLRIVTAFVWPIQLYSVISGGQLPELTVLRDDARERLIEQADAVRAEFPDVSVTEDFVEEEPAKALVEGSGAAALTVVGQRGRGALAGMLLGSVSDQVATYATGSVVIVPDEPAVDGPVVVGTDGSAVSQAAVEFAFDEASRRRTELVAVRAWLAPGLDGPNRVPMFLDFDEMAGQERRLLAESLAEWQPKHPDVPVRSALGYGSPASQLLEQAEGAALLVVGSRGRGGFARMLLGSTSRSLLSRVSCPIAVVRP</sequence>
<dbReference type="InterPro" id="IPR006016">
    <property type="entry name" value="UspA"/>
</dbReference>
<gene>
    <name evidence="6" type="ORF">NUM_46850</name>
</gene>
<dbReference type="InterPro" id="IPR006015">
    <property type="entry name" value="Universal_stress_UspA"/>
</dbReference>
<accession>A0A8J4ADS0</accession>
<organism evidence="6 7">
    <name type="scientific">Actinocatenispora comari</name>
    <dbReference type="NCBI Taxonomy" id="2807577"/>
    <lineage>
        <taxon>Bacteria</taxon>
        <taxon>Bacillati</taxon>
        <taxon>Actinomycetota</taxon>
        <taxon>Actinomycetes</taxon>
        <taxon>Micromonosporales</taxon>
        <taxon>Micromonosporaceae</taxon>
        <taxon>Actinocatenispora</taxon>
    </lineage>
</organism>
<dbReference type="EMBL" id="BOPO01000091">
    <property type="protein sequence ID" value="GIL29431.1"/>
    <property type="molecule type" value="Genomic_DNA"/>
</dbReference>
<evidence type="ECO:0000313" key="7">
    <source>
        <dbReference type="Proteomes" id="UP000614996"/>
    </source>
</evidence>
<evidence type="ECO:0000256" key="3">
    <source>
        <dbReference type="ARBA" id="ARBA00022840"/>
    </source>
</evidence>
<feature type="domain" description="UspA" evidence="5">
    <location>
        <begin position="184"/>
        <end position="320"/>
    </location>
</feature>
<dbReference type="PANTHER" id="PTHR46268:SF27">
    <property type="entry name" value="UNIVERSAL STRESS PROTEIN RV2623"/>
    <property type="match status" value="1"/>
</dbReference>
<dbReference type="PANTHER" id="PTHR46268">
    <property type="entry name" value="STRESS RESPONSE PROTEIN NHAX"/>
    <property type="match status" value="1"/>
</dbReference>
<evidence type="ECO:0000256" key="4">
    <source>
        <dbReference type="SAM" id="MobiDB-lite"/>
    </source>
</evidence>
<evidence type="ECO:0000256" key="2">
    <source>
        <dbReference type="ARBA" id="ARBA00022741"/>
    </source>
</evidence>
<dbReference type="PRINTS" id="PR01438">
    <property type="entry name" value="UNVRSLSTRESS"/>
</dbReference>
<evidence type="ECO:0000256" key="1">
    <source>
        <dbReference type="ARBA" id="ARBA00008791"/>
    </source>
</evidence>
<evidence type="ECO:0000313" key="6">
    <source>
        <dbReference type="EMBL" id="GIL29431.1"/>
    </source>
</evidence>
<protein>
    <submittedName>
        <fullName evidence="6">Universal stress protein</fullName>
    </submittedName>
</protein>
<comment type="similarity">
    <text evidence="1">Belongs to the universal stress protein A family.</text>
</comment>
<dbReference type="Proteomes" id="UP000614996">
    <property type="component" value="Unassembled WGS sequence"/>
</dbReference>
<comment type="caution">
    <text evidence="6">The sequence shown here is derived from an EMBL/GenBank/DDBJ whole genome shotgun (WGS) entry which is preliminary data.</text>
</comment>
<evidence type="ECO:0000259" key="5">
    <source>
        <dbReference type="Pfam" id="PF00582"/>
    </source>
</evidence>
<dbReference type="SUPFAM" id="SSF52402">
    <property type="entry name" value="Adenine nucleotide alpha hydrolases-like"/>
    <property type="match status" value="2"/>
</dbReference>
<keyword evidence="2" id="KW-0547">Nucleotide-binding</keyword>
<proteinExistence type="inferred from homology"/>
<dbReference type="Pfam" id="PF00582">
    <property type="entry name" value="Usp"/>
    <property type="match status" value="2"/>
</dbReference>
<name>A0A8J4ADS0_9ACTN</name>
<dbReference type="InterPro" id="IPR014729">
    <property type="entry name" value="Rossmann-like_a/b/a_fold"/>
</dbReference>
<dbReference type="Gene3D" id="3.40.50.620">
    <property type="entry name" value="HUPs"/>
    <property type="match status" value="2"/>
</dbReference>
<keyword evidence="3" id="KW-0067">ATP-binding</keyword>
<feature type="domain" description="UspA" evidence="5">
    <location>
        <begin position="38"/>
        <end position="176"/>
    </location>
</feature>
<feature type="region of interest" description="Disordered" evidence="4">
    <location>
        <begin position="1"/>
        <end position="21"/>
    </location>
</feature>
<reference evidence="7" key="1">
    <citation type="journal article" date="2021" name="Int. J. Syst. Evol. Microbiol.">
        <title>Actinocatenispora comari sp. nov., an endophytic actinomycete isolated from aerial parts of Comarum salesowianum.</title>
        <authorList>
            <person name="Oyunbileg N."/>
            <person name="Iizaka Y."/>
            <person name="Hamada M."/>
            <person name="Davaapurev B.O."/>
            <person name="Fukumoto A."/>
            <person name="Tsetseg B."/>
            <person name="Kato F."/>
            <person name="Tamura T."/>
            <person name="Batkhuu J."/>
            <person name="Anzai Y."/>
        </authorList>
    </citation>
    <scope>NUCLEOTIDE SEQUENCE [LARGE SCALE GENOMIC DNA]</scope>
    <source>
        <strain evidence="7">NUM-2625</strain>
    </source>
</reference>
<dbReference type="GO" id="GO:0005524">
    <property type="term" value="F:ATP binding"/>
    <property type="evidence" value="ECO:0007669"/>
    <property type="project" value="UniProtKB-KW"/>
</dbReference>